<organism evidence="2 3">
    <name type="scientific">Clostridium frigidicarnis</name>
    <dbReference type="NCBI Taxonomy" id="84698"/>
    <lineage>
        <taxon>Bacteria</taxon>
        <taxon>Bacillati</taxon>
        <taxon>Bacillota</taxon>
        <taxon>Clostridia</taxon>
        <taxon>Eubacteriales</taxon>
        <taxon>Clostridiaceae</taxon>
        <taxon>Clostridium</taxon>
    </lineage>
</organism>
<dbReference type="PANTHER" id="PTHR45398">
    <property type="match status" value="1"/>
</dbReference>
<evidence type="ECO:0000259" key="1">
    <source>
        <dbReference type="Pfam" id="PF00668"/>
    </source>
</evidence>
<dbReference type="SUPFAM" id="SSF52777">
    <property type="entry name" value="CoA-dependent acyltransferases"/>
    <property type="match status" value="2"/>
</dbReference>
<dbReference type="Gene3D" id="3.30.559.10">
    <property type="entry name" value="Chloramphenicol acetyltransferase-like domain"/>
    <property type="match status" value="1"/>
</dbReference>
<dbReference type="Pfam" id="PF00668">
    <property type="entry name" value="Condensation"/>
    <property type="match status" value="1"/>
</dbReference>
<proteinExistence type="predicted"/>
<protein>
    <submittedName>
        <fullName evidence="2">Condensation domain-containing protein</fullName>
    </submittedName>
</protein>
<dbReference type="Gene3D" id="3.30.559.30">
    <property type="entry name" value="Nonribosomal peptide synthetase, condensation domain"/>
    <property type="match status" value="1"/>
</dbReference>
<dbReference type="InterPro" id="IPR001242">
    <property type="entry name" value="Condensation_dom"/>
</dbReference>
<feature type="domain" description="Condensation" evidence="1">
    <location>
        <begin position="10"/>
        <end position="439"/>
    </location>
</feature>
<keyword evidence="3" id="KW-1185">Reference proteome</keyword>
<reference evidence="2 3" key="1">
    <citation type="submission" date="2016-10" db="EMBL/GenBank/DDBJ databases">
        <authorList>
            <person name="de Groot N.N."/>
        </authorList>
    </citation>
    <scope>NUCLEOTIDE SEQUENCE [LARGE SCALE GENOMIC DNA]</scope>
    <source>
        <strain evidence="2 3">DSM 12271</strain>
    </source>
</reference>
<dbReference type="GO" id="GO:0008610">
    <property type="term" value="P:lipid biosynthetic process"/>
    <property type="evidence" value="ECO:0007669"/>
    <property type="project" value="UniProtKB-ARBA"/>
</dbReference>
<evidence type="ECO:0000313" key="2">
    <source>
        <dbReference type="EMBL" id="SFB07669.1"/>
    </source>
</evidence>
<gene>
    <name evidence="2" type="ORF">SAMN04488528_10116</name>
</gene>
<dbReference type="InterPro" id="IPR023213">
    <property type="entry name" value="CAT-like_dom_sf"/>
</dbReference>
<dbReference type="RefSeq" id="WP_177199363.1">
    <property type="nucleotide sequence ID" value="NZ_FOKI01000011.1"/>
</dbReference>
<dbReference type="PANTHER" id="PTHR45398:SF1">
    <property type="entry name" value="ENZYME, PUTATIVE (JCVI)-RELATED"/>
    <property type="match status" value="1"/>
</dbReference>
<dbReference type="AlphaFoldDB" id="A0A1I0Y2S6"/>
<accession>A0A1I0Y2S6</accession>
<dbReference type="GO" id="GO:0003824">
    <property type="term" value="F:catalytic activity"/>
    <property type="evidence" value="ECO:0007669"/>
    <property type="project" value="InterPro"/>
</dbReference>
<evidence type="ECO:0000313" key="3">
    <source>
        <dbReference type="Proteomes" id="UP000198619"/>
    </source>
</evidence>
<dbReference type="EMBL" id="FOKI01000011">
    <property type="protein sequence ID" value="SFB07669.1"/>
    <property type="molecule type" value="Genomic_DNA"/>
</dbReference>
<dbReference type="Proteomes" id="UP000198619">
    <property type="component" value="Unassembled WGS sequence"/>
</dbReference>
<sequence length="478" mass="57299">MEKIDKKNVEEVISLTPMEEGMLFYYIYTHDTTQYFQQLSILINSDVDVEIFKKSWNYVVSNNEMLRAIFRWKQIKKPVQIILKNFELKIKMYDFSYQLEDDEYIINDILINDLNRKIDITTEPLRVSLCKLNDNKYLMILNYHHILLDGWSTGIVLKEFIIAYSSFMNNEKPIKPIKGKFKEYVKWLEIQDKSAQKKYWINYFQDFKNFDKKFLKDNNIKNDECKNWKYSIKLDNELVNNIDNFKRVHKLTFATIIYTAWGILLHKFKFIDDVIFGTTVSGRQAEIKNIKNMVGLFINTLPHRFKIDYNKTVLELLKENFNKLLVRQEYEYTSLSDINSYANIQPTKELFDTVIVIQNYPLDKVLLSESTTLNLNFRSIFETTQYDLTVVISMIDYIKIDFIYNNKLFNETYIRKLSNLFSNILKSIIKYPKATIEQYMTEYLFIEENLSKNFFGEKVRKCYEDQELAVNNDDFIFD</sequence>
<name>A0A1I0Y2S6_9CLOT</name>
<dbReference type="STRING" id="84698.SAMN04488528_10116"/>